<protein>
    <submittedName>
        <fullName evidence="2">Uncharacterized protein</fullName>
    </submittedName>
</protein>
<accession>A0A9Q5NBW6</accession>
<dbReference type="OrthoDB" id="10432849at2759"/>
<dbReference type="Proteomes" id="UP000757232">
    <property type="component" value="Unassembled WGS sequence"/>
</dbReference>
<evidence type="ECO:0000256" key="1">
    <source>
        <dbReference type="SAM" id="MobiDB-lite"/>
    </source>
</evidence>
<gene>
    <name evidence="2" type="ORF">A7U60_g5056</name>
</gene>
<keyword evidence="3" id="KW-1185">Reference proteome</keyword>
<reference evidence="2" key="1">
    <citation type="submission" date="2016-06" db="EMBL/GenBank/DDBJ databases">
        <title>Draft Genome sequence of the fungus Inonotus baumii.</title>
        <authorList>
            <person name="Zhu H."/>
            <person name="Lin W."/>
        </authorList>
    </citation>
    <scope>NUCLEOTIDE SEQUENCE</scope>
    <source>
        <strain evidence="2">821</strain>
    </source>
</reference>
<feature type="region of interest" description="Disordered" evidence="1">
    <location>
        <begin position="1"/>
        <end position="24"/>
    </location>
</feature>
<comment type="caution">
    <text evidence="2">The sequence shown here is derived from an EMBL/GenBank/DDBJ whole genome shotgun (WGS) entry which is preliminary data.</text>
</comment>
<sequence length="162" mass="19137">MVDNDTSAPVHFHSPPAVPDPPKPAHMAIMFHKTQRRFAQRPINQFPWKDFHLRMSSQGYVVGSDWVMRLQTSFDDRTEDQFLDSKRLQTIDEGTEVRYFYPYDPLNYSSGLDNLNVVDEIRRLDLHQKESITERMFHRVKDYLTHICLHTRGFCRHLSACV</sequence>
<proteinExistence type="predicted"/>
<evidence type="ECO:0000313" key="2">
    <source>
        <dbReference type="EMBL" id="OCB87919.1"/>
    </source>
</evidence>
<dbReference type="AlphaFoldDB" id="A0A9Q5NBW6"/>
<organism evidence="2 3">
    <name type="scientific">Sanghuangporus baumii</name>
    <name type="common">Phellinus baumii</name>
    <dbReference type="NCBI Taxonomy" id="108892"/>
    <lineage>
        <taxon>Eukaryota</taxon>
        <taxon>Fungi</taxon>
        <taxon>Dikarya</taxon>
        <taxon>Basidiomycota</taxon>
        <taxon>Agaricomycotina</taxon>
        <taxon>Agaricomycetes</taxon>
        <taxon>Hymenochaetales</taxon>
        <taxon>Hymenochaetaceae</taxon>
        <taxon>Sanghuangporus</taxon>
    </lineage>
</organism>
<name>A0A9Q5NBW6_SANBA</name>
<evidence type="ECO:0000313" key="3">
    <source>
        <dbReference type="Proteomes" id="UP000757232"/>
    </source>
</evidence>
<dbReference type="EMBL" id="LNZH02000187">
    <property type="protein sequence ID" value="OCB87919.1"/>
    <property type="molecule type" value="Genomic_DNA"/>
</dbReference>